<keyword evidence="4" id="KW-1185">Reference proteome</keyword>
<name>A0AB34JZV6_PRYPA</name>
<feature type="compositionally biased region" description="Basic and acidic residues" evidence="2">
    <location>
        <begin position="468"/>
        <end position="489"/>
    </location>
</feature>
<dbReference type="GO" id="GO:0000226">
    <property type="term" value="P:microtubule cytoskeleton organization"/>
    <property type="evidence" value="ECO:0007669"/>
    <property type="project" value="InterPro"/>
</dbReference>
<proteinExistence type="predicted"/>
<dbReference type="AlphaFoldDB" id="A0AB34JZV6"/>
<feature type="compositionally biased region" description="Basic and acidic residues" evidence="2">
    <location>
        <begin position="533"/>
        <end position="546"/>
    </location>
</feature>
<dbReference type="PANTHER" id="PTHR19321:SF41">
    <property type="entry name" value="FASCETTO-RELATED"/>
    <property type="match status" value="1"/>
</dbReference>
<evidence type="ECO:0000256" key="2">
    <source>
        <dbReference type="SAM" id="MobiDB-lite"/>
    </source>
</evidence>
<feature type="compositionally biased region" description="Polar residues" evidence="2">
    <location>
        <begin position="573"/>
        <end position="593"/>
    </location>
</feature>
<comment type="caution">
    <text evidence="3">The sequence shown here is derived from an EMBL/GenBank/DDBJ whole genome shotgun (WGS) entry which is preliminary data.</text>
</comment>
<dbReference type="Proteomes" id="UP001515480">
    <property type="component" value="Unassembled WGS sequence"/>
</dbReference>
<sequence>MGCDGAAVDAQKLLDDVRSELSELWESAGVTQDDQAKASDEVIRKLVELLNGVVSEEKARHAHLKEQVPLLEEELSQLSNILVEEFQGGAVDPDALLIPRHNELSKRVERARNLVKERKAVRVERESQLRAVLAELALTEEERSEQSNLFVLEPTIDMAGGLSSPLLERTRQRLSDALAEKAARIDKAAFLAMGIDRLRLELGAVDANVDHSLSSVSSKVSSSALACKEAELAQLQTEAERRKQVLADCSEYIRELQLRLQLPAEECNNLPGPDQGLSPHVLEEYHRELERLEALKAKNLSRLLRNARERLKPLWNDLHFSEQQTRNFEAAWAPIIGEGETTSTEGDATEEALFAVEEEEHRLQVRLKECEKMLQLMSKREEILAQRAEMIAAAADPSRLTDRGKRDPGRLLREEKLRVKVEKDLPKMNKRLRELSAEWSAAHPDDQLTYDGRPICVILDEQEAEFIAEKDEERKRKEAEKMAKEEAKHAGKPQVTPRQSNSGPPHKKAVGATAGAAMSRRVATAPVSSRVETAGHKGESGKDQRHPPSLPSDVSPAPQTTVPSERVLRALDMSSNTALPTSPTKTATLSATSHAVPLD</sequence>
<dbReference type="Pfam" id="PF03999">
    <property type="entry name" value="MAP65_ASE1"/>
    <property type="match status" value="1"/>
</dbReference>
<evidence type="ECO:0000256" key="1">
    <source>
        <dbReference type="SAM" id="Coils"/>
    </source>
</evidence>
<accession>A0AB34JZV6</accession>
<reference evidence="3 4" key="1">
    <citation type="journal article" date="2024" name="Science">
        <title>Giant polyketide synthase enzymes in the biosynthesis of giant marine polyether toxins.</title>
        <authorList>
            <person name="Fallon T.R."/>
            <person name="Shende V.V."/>
            <person name="Wierzbicki I.H."/>
            <person name="Pendleton A.L."/>
            <person name="Watervoot N.F."/>
            <person name="Auber R.P."/>
            <person name="Gonzalez D.J."/>
            <person name="Wisecaver J.H."/>
            <person name="Moore B.S."/>
        </authorList>
    </citation>
    <scope>NUCLEOTIDE SEQUENCE [LARGE SCALE GENOMIC DNA]</scope>
    <source>
        <strain evidence="3 4">12B1</strain>
    </source>
</reference>
<dbReference type="PANTHER" id="PTHR19321">
    <property type="entry name" value="PROTEIN REGULATOR OF CYTOKINESIS 1 PRC1-RELATED"/>
    <property type="match status" value="1"/>
</dbReference>
<evidence type="ECO:0000313" key="4">
    <source>
        <dbReference type="Proteomes" id="UP001515480"/>
    </source>
</evidence>
<organism evidence="3 4">
    <name type="scientific">Prymnesium parvum</name>
    <name type="common">Toxic golden alga</name>
    <dbReference type="NCBI Taxonomy" id="97485"/>
    <lineage>
        <taxon>Eukaryota</taxon>
        <taxon>Haptista</taxon>
        <taxon>Haptophyta</taxon>
        <taxon>Prymnesiophyceae</taxon>
        <taxon>Prymnesiales</taxon>
        <taxon>Prymnesiaceae</taxon>
        <taxon>Prymnesium</taxon>
    </lineage>
</organism>
<protein>
    <recommendedName>
        <fullName evidence="5">Protein regulator of cytokinesis 1</fullName>
    </recommendedName>
</protein>
<evidence type="ECO:0008006" key="5">
    <source>
        <dbReference type="Google" id="ProtNLM"/>
    </source>
</evidence>
<evidence type="ECO:0000313" key="3">
    <source>
        <dbReference type="EMBL" id="KAL1526482.1"/>
    </source>
</evidence>
<keyword evidence="1" id="KW-0175">Coiled coil</keyword>
<dbReference type="Gene3D" id="1.20.58.1520">
    <property type="match status" value="1"/>
</dbReference>
<dbReference type="GO" id="GO:0005819">
    <property type="term" value="C:spindle"/>
    <property type="evidence" value="ECO:0007669"/>
    <property type="project" value="TreeGrafter"/>
</dbReference>
<gene>
    <name evidence="3" type="ORF">AB1Y20_015192</name>
</gene>
<dbReference type="GO" id="GO:0008017">
    <property type="term" value="F:microtubule binding"/>
    <property type="evidence" value="ECO:0007669"/>
    <property type="project" value="InterPro"/>
</dbReference>
<dbReference type="InterPro" id="IPR007145">
    <property type="entry name" value="MAP65_Ase1_PRC1"/>
</dbReference>
<feature type="region of interest" description="Disordered" evidence="2">
    <location>
        <begin position="468"/>
        <end position="599"/>
    </location>
</feature>
<feature type="coiled-coil region" evidence="1">
    <location>
        <begin position="54"/>
        <end position="81"/>
    </location>
</feature>
<dbReference type="GO" id="GO:0005737">
    <property type="term" value="C:cytoplasm"/>
    <property type="evidence" value="ECO:0007669"/>
    <property type="project" value="TreeGrafter"/>
</dbReference>
<dbReference type="EMBL" id="JBGBPQ010000003">
    <property type="protein sequence ID" value="KAL1526482.1"/>
    <property type="molecule type" value="Genomic_DNA"/>
</dbReference>